<feature type="region of interest" description="Disordered" evidence="1">
    <location>
        <begin position="356"/>
        <end position="402"/>
    </location>
</feature>
<evidence type="ECO:0000313" key="2">
    <source>
        <dbReference type="EMBL" id="KAK6540739.1"/>
    </source>
</evidence>
<evidence type="ECO:0000313" key="3">
    <source>
        <dbReference type="Proteomes" id="UP001365542"/>
    </source>
</evidence>
<dbReference type="Proteomes" id="UP001365542">
    <property type="component" value="Unassembled WGS sequence"/>
</dbReference>
<organism evidence="2 3">
    <name type="scientific">Orbilia ellipsospora</name>
    <dbReference type="NCBI Taxonomy" id="2528407"/>
    <lineage>
        <taxon>Eukaryota</taxon>
        <taxon>Fungi</taxon>
        <taxon>Dikarya</taxon>
        <taxon>Ascomycota</taxon>
        <taxon>Pezizomycotina</taxon>
        <taxon>Orbiliomycetes</taxon>
        <taxon>Orbiliales</taxon>
        <taxon>Orbiliaceae</taxon>
        <taxon>Orbilia</taxon>
    </lineage>
</organism>
<evidence type="ECO:0000256" key="1">
    <source>
        <dbReference type="SAM" id="MobiDB-lite"/>
    </source>
</evidence>
<dbReference type="SUPFAM" id="SSF89372">
    <property type="entry name" value="Fucose-specific lectin"/>
    <property type="match status" value="1"/>
</dbReference>
<name>A0AAV9XFT7_9PEZI</name>
<protein>
    <recommendedName>
        <fullName evidence="4">Fucose-specific lectin</fullName>
    </recommendedName>
</protein>
<evidence type="ECO:0008006" key="4">
    <source>
        <dbReference type="Google" id="ProtNLM"/>
    </source>
</evidence>
<dbReference type="AlphaFoldDB" id="A0AAV9XFT7"/>
<dbReference type="EMBL" id="JAVHJO010000004">
    <property type="protein sequence ID" value="KAK6540739.1"/>
    <property type="molecule type" value="Genomic_DNA"/>
</dbReference>
<comment type="caution">
    <text evidence="2">The sequence shown here is derived from an EMBL/GenBank/DDBJ whole genome shotgun (WGS) entry which is preliminary data.</text>
</comment>
<sequence>MHAYDLPFATYYKKGEFYSPLVASFGTRDAVVKLYFQRDTGELYEGLWDVETKEWSFHVIIEKGIVETGAAITGTTSQPWKNHLFYKGYRSGWIENSLVMHQVASPENLRPHAGYMNSSDAVGAISFLDRKANPTVPNLRFYHAIGTYFREWIYGADGQQTWKLGGEIKPTSVTEHYTSTPAACYNRKDWVDETGPSICLYYLNSKKRLNEMNYDNGSWCMGTLDAEAADFEPYVDRITGATSITWIDDKGVKGKAIERVFVTESSLIRNFKRVNGEQWNDFDDVFIRAMSDEKDDFKLPKGGFIAAASPQEAHGQDDFHFFASGENGTFHHWIFKNGEWEKNHVDPFAIEEEAKRKEAAAAASAANRGSSYANSTPNGLSAREKPKNETPKWNWPSLVSSN</sequence>
<proteinExistence type="predicted"/>
<keyword evidence="3" id="KW-1185">Reference proteome</keyword>
<gene>
    <name evidence="2" type="ORF">TWF694_008130</name>
</gene>
<dbReference type="Gene3D" id="2.120.10.70">
    <property type="entry name" value="Fucose-specific lectin"/>
    <property type="match status" value="1"/>
</dbReference>
<feature type="compositionally biased region" description="Low complexity" evidence="1">
    <location>
        <begin position="360"/>
        <end position="375"/>
    </location>
</feature>
<reference evidence="2 3" key="1">
    <citation type="submission" date="2019-10" db="EMBL/GenBank/DDBJ databases">
        <authorList>
            <person name="Palmer J.M."/>
        </authorList>
    </citation>
    <scope>NUCLEOTIDE SEQUENCE [LARGE SCALE GENOMIC DNA]</scope>
    <source>
        <strain evidence="2 3">TWF694</strain>
    </source>
</reference>
<accession>A0AAV9XFT7</accession>